<name>A0A8H3TUX6_9TREE</name>
<dbReference type="Pfam" id="PF17389">
    <property type="entry name" value="Bac_rhamnosid6H"/>
    <property type="match status" value="1"/>
</dbReference>
<evidence type="ECO:0008006" key="6">
    <source>
        <dbReference type="Google" id="ProtNLM"/>
    </source>
</evidence>
<proteinExistence type="predicted"/>
<feature type="chain" id="PRO_5034637549" description="Alpha-L-rhamnosidase" evidence="1">
    <location>
        <begin position="24"/>
        <end position="848"/>
    </location>
</feature>
<protein>
    <recommendedName>
        <fullName evidence="6">Alpha-L-rhamnosidase</fullName>
    </recommendedName>
</protein>
<dbReference type="AlphaFoldDB" id="A0A8H3TUX6"/>
<dbReference type="GO" id="GO:0003824">
    <property type="term" value="F:catalytic activity"/>
    <property type="evidence" value="ECO:0007669"/>
    <property type="project" value="UniProtKB-ARBA"/>
</dbReference>
<evidence type="ECO:0000313" key="5">
    <source>
        <dbReference type="Proteomes" id="UP000620104"/>
    </source>
</evidence>
<sequence>MLRLPTALALVLLSSSDLFRVSAHQNDIRYYPQSCSYGTSSSKDGNCAKAPIELTSDNPWVSLDYGAIVSGFPNFKVDKYDGAYVEVEITYSEGLSGLSMPFGDGPYMFTNQLASNFRTETINITDVVINDDSYFKSFFIQGSQRWQSIRLTSGNSLTLKNVGFAPTSATTAKQDRKGDATLADTKSTFECSNDMYNRIWALGPKSLQHACVRNGTQPSTWTLDSNPENGVYIRGQRAARSANLTGVLPNNYTFSFETKIARGGFGFQLDAGIGGSGPLFYVVSNLPEATTYTTWNYTLLPANTLVLGAGFAIVNQTTLPAYQYDRVPLGDIPENVWLNVSARSELASLYTISINGQEVANINYTSYGYLPGPSPFYLGPTSIGIGGWQDQDANYRNLKVTLPNGTVIYENPMTSSDIIAEYGVLQNPYSQCLDGPKRDRLVWLGDFYIAATSLSVSTNDYDVFRGTLESSLAHASPTTGGVGISNPMGIDTKYAQAYVSTGSLILSDYQLDFLNSVHNYIEATGDLFWLKNHWTAIQKQIAFSTSMVNTETQLWAPMNVFKGAPNGTSSSSQYVWTMRNMAQLAALAGDEASASSYSQQANATAQAVNMLLFNTTTGSYAISTVDGNYSYIDMAMSIISGVSTGDRTDSQLAQLDSLRFGPGYLEGSAVVGSNDTTLAPYLSGYLLEALGIVGRSKEMLFLLDNLWTMMAQPGENYSGGSWEYVFPTGEPGLSVFTSLAHPWGSGATAALTRYALGLRPTAIGYDQWTFAPLDLALTHASGCIEVPSGEIKASWSTESGKLVMEVEAPAGTTGVVIPHLAGTYQVGDKKGQTGHFVVQGGKVVIKQE</sequence>
<keyword evidence="1" id="KW-0732">Signal</keyword>
<organism evidence="4 5">
    <name type="scientific">Naganishia liquefaciens</name>
    <dbReference type="NCBI Taxonomy" id="104408"/>
    <lineage>
        <taxon>Eukaryota</taxon>
        <taxon>Fungi</taxon>
        <taxon>Dikarya</taxon>
        <taxon>Basidiomycota</taxon>
        <taxon>Agaricomycotina</taxon>
        <taxon>Tremellomycetes</taxon>
        <taxon>Filobasidiales</taxon>
        <taxon>Filobasidiaceae</taxon>
        <taxon>Naganishia</taxon>
    </lineage>
</organism>
<dbReference type="OrthoDB" id="10036721at2759"/>
<feature type="signal peptide" evidence="1">
    <location>
        <begin position="1"/>
        <end position="23"/>
    </location>
</feature>
<dbReference type="Gene3D" id="1.50.10.10">
    <property type="match status" value="1"/>
</dbReference>
<feature type="domain" description="Alpha-L-rhamnosidase C-terminal" evidence="3">
    <location>
        <begin position="757"/>
        <end position="830"/>
    </location>
</feature>
<feature type="domain" description="Alpha-L-rhamnosidase six-hairpin glycosidase" evidence="2">
    <location>
        <begin position="420"/>
        <end position="628"/>
    </location>
</feature>
<dbReference type="Proteomes" id="UP000620104">
    <property type="component" value="Unassembled WGS sequence"/>
</dbReference>
<dbReference type="GO" id="GO:0005975">
    <property type="term" value="P:carbohydrate metabolic process"/>
    <property type="evidence" value="ECO:0007669"/>
    <property type="project" value="InterPro"/>
</dbReference>
<keyword evidence="5" id="KW-1185">Reference proteome</keyword>
<reference evidence="4" key="1">
    <citation type="submission" date="2020-07" db="EMBL/GenBank/DDBJ databases">
        <title>Draft Genome Sequence of a Deep-Sea Yeast, Naganishia (Cryptococcus) liquefaciens strain N6.</title>
        <authorList>
            <person name="Han Y.W."/>
            <person name="Kajitani R."/>
            <person name="Morimoto H."/>
            <person name="Parhat M."/>
            <person name="Tsubouchi H."/>
            <person name="Bakenova O."/>
            <person name="Ogata M."/>
            <person name="Argunhan B."/>
            <person name="Aoki R."/>
            <person name="Kajiwara S."/>
            <person name="Itoh T."/>
            <person name="Iwasaki H."/>
        </authorList>
    </citation>
    <scope>NUCLEOTIDE SEQUENCE</scope>
    <source>
        <strain evidence="4">N6</strain>
    </source>
</reference>
<dbReference type="EMBL" id="BLZA01000021">
    <property type="protein sequence ID" value="GHJ87165.1"/>
    <property type="molecule type" value="Genomic_DNA"/>
</dbReference>
<accession>A0A8H3TUX6</accession>
<dbReference type="InterPro" id="IPR008928">
    <property type="entry name" value="6-hairpin_glycosidase_sf"/>
</dbReference>
<gene>
    <name evidence="4" type="ORF">NliqN6_3567</name>
</gene>
<evidence type="ECO:0000259" key="3">
    <source>
        <dbReference type="Pfam" id="PF17390"/>
    </source>
</evidence>
<dbReference type="Pfam" id="PF17390">
    <property type="entry name" value="Bac_rhamnosid_C"/>
    <property type="match status" value="1"/>
</dbReference>
<evidence type="ECO:0000259" key="2">
    <source>
        <dbReference type="Pfam" id="PF17389"/>
    </source>
</evidence>
<dbReference type="PANTHER" id="PTHR34987">
    <property type="entry name" value="C, PUTATIVE (AFU_ORTHOLOGUE AFUA_3G02880)-RELATED"/>
    <property type="match status" value="1"/>
</dbReference>
<dbReference type="InterPro" id="IPR035396">
    <property type="entry name" value="Bac_rhamnosid6H"/>
</dbReference>
<dbReference type="SUPFAM" id="SSF48208">
    <property type="entry name" value="Six-hairpin glycosidases"/>
    <property type="match status" value="1"/>
</dbReference>
<dbReference type="Gene3D" id="2.60.420.10">
    <property type="entry name" value="Maltose phosphorylase, domain 3"/>
    <property type="match status" value="1"/>
</dbReference>
<comment type="caution">
    <text evidence="4">The sequence shown here is derived from an EMBL/GenBank/DDBJ whole genome shotgun (WGS) entry which is preliminary data.</text>
</comment>
<dbReference type="InterPro" id="IPR012341">
    <property type="entry name" value="6hp_glycosidase-like_sf"/>
</dbReference>
<evidence type="ECO:0000313" key="4">
    <source>
        <dbReference type="EMBL" id="GHJ87165.1"/>
    </source>
</evidence>
<evidence type="ECO:0000256" key="1">
    <source>
        <dbReference type="SAM" id="SignalP"/>
    </source>
</evidence>
<dbReference type="InterPro" id="IPR035398">
    <property type="entry name" value="Bac_rhamnosid_C"/>
</dbReference>
<dbReference type="PANTHER" id="PTHR34987:SF4">
    <property type="entry name" value="ALPHA-L-RHAMNOSIDASE C-TERMINAL DOMAIN-CONTAINING PROTEIN"/>
    <property type="match status" value="1"/>
</dbReference>